<dbReference type="InterPro" id="IPR032675">
    <property type="entry name" value="LRR_dom_sf"/>
</dbReference>
<gene>
    <name evidence="2" type="ORF">BXZ70DRAFT_1067272</name>
</gene>
<evidence type="ECO:0000313" key="3">
    <source>
        <dbReference type="Proteomes" id="UP000813824"/>
    </source>
</evidence>
<dbReference type="EMBL" id="JAEVFJ010000035">
    <property type="protein sequence ID" value="KAH8091697.1"/>
    <property type="molecule type" value="Genomic_DNA"/>
</dbReference>
<accession>A0A8K0XM95</accession>
<dbReference type="SUPFAM" id="SSF52047">
    <property type="entry name" value="RNI-like"/>
    <property type="match status" value="1"/>
</dbReference>
<dbReference type="Gene3D" id="3.80.10.10">
    <property type="entry name" value="Ribonuclease Inhibitor"/>
    <property type="match status" value="1"/>
</dbReference>
<keyword evidence="3" id="KW-1185">Reference proteome</keyword>
<dbReference type="OrthoDB" id="3357519at2759"/>
<organism evidence="2 3">
    <name type="scientific">Cristinia sonorae</name>
    <dbReference type="NCBI Taxonomy" id="1940300"/>
    <lineage>
        <taxon>Eukaryota</taxon>
        <taxon>Fungi</taxon>
        <taxon>Dikarya</taxon>
        <taxon>Basidiomycota</taxon>
        <taxon>Agaricomycotina</taxon>
        <taxon>Agaricomycetes</taxon>
        <taxon>Agaricomycetidae</taxon>
        <taxon>Agaricales</taxon>
        <taxon>Pleurotineae</taxon>
        <taxon>Stephanosporaceae</taxon>
        <taxon>Cristinia</taxon>
    </lineage>
</organism>
<proteinExistence type="predicted"/>
<dbReference type="SUPFAM" id="SSF81383">
    <property type="entry name" value="F-box domain"/>
    <property type="match status" value="1"/>
</dbReference>
<evidence type="ECO:0000259" key="1">
    <source>
        <dbReference type="Pfam" id="PF12937"/>
    </source>
</evidence>
<dbReference type="Pfam" id="PF12937">
    <property type="entry name" value="F-box-like"/>
    <property type="match status" value="1"/>
</dbReference>
<comment type="caution">
    <text evidence="2">The sequence shown here is derived from an EMBL/GenBank/DDBJ whole genome shotgun (WGS) entry which is preliminary data.</text>
</comment>
<dbReference type="InterPro" id="IPR001810">
    <property type="entry name" value="F-box_dom"/>
</dbReference>
<dbReference type="Gene3D" id="1.20.1280.50">
    <property type="match status" value="1"/>
</dbReference>
<dbReference type="Proteomes" id="UP000813824">
    <property type="component" value="Unassembled WGS sequence"/>
</dbReference>
<dbReference type="AlphaFoldDB" id="A0A8K0XM95"/>
<name>A0A8K0XM95_9AGAR</name>
<dbReference type="InterPro" id="IPR036047">
    <property type="entry name" value="F-box-like_dom_sf"/>
</dbReference>
<feature type="domain" description="F-box" evidence="1">
    <location>
        <begin position="76"/>
        <end position="130"/>
    </location>
</feature>
<evidence type="ECO:0000313" key="2">
    <source>
        <dbReference type="EMBL" id="KAH8091697.1"/>
    </source>
</evidence>
<protein>
    <recommendedName>
        <fullName evidence="1">F-box domain-containing protein</fullName>
    </recommendedName>
</protein>
<sequence>MRVGLFHLPCAAEPQQLSKLSSSHPRHPERGDFITQSHRIPRVHDNVVAECGRIVQIYQEIVRKMQEKRNGYAVVHRLPDELLCAIFENIIDRGPDSIATSSSVAIPIGQVCRRWRAIATDSPWLWATIVASGLSNMERIRSFLSLSRSRPLTVDLADLRGRERYYSEDPYNNSDTVVPRASTAYDALLAELPRIQHLRMTMTAKLANAALAWLSFPYSQPAPHLETLDMDLEASNDVVDFILSLFPPDLPSLRILRIKCSNFTKLLSLVTPSLTVLELTQHRMDADDEDSEELEAVLALLAALRSMALLETLKLECSLPDILLGVSLPDSSVVLSRLRILDLRIRTLMSRGCLTIFRSRRV</sequence>
<reference evidence="2" key="1">
    <citation type="journal article" date="2021" name="New Phytol.">
        <title>Evolutionary innovations through gain and loss of genes in the ectomycorrhizal Boletales.</title>
        <authorList>
            <person name="Wu G."/>
            <person name="Miyauchi S."/>
            <person name="Morin E."/>
            <person name="Kuo A."/>
            <person name="Drula E."/>
            <person name="Varga T."/>
            <person name="Kohler A."/>
            <person name="Feng B."/>
            <person name="Cao Y."/>
            <person name="Lipzen A."/>
            <person name="Daum C."/>
            <person name="Hundley H."/>
            <person name="Pangilinan J."/>
            <person name="Johnson J."/>
            <person name="Barry K."/>
            <person name="LaButti K."/>
            <person name="Ng V."/>
            <person name="Ahrendt S."/>
            <person name="Min B."/>
            <person name="Choi I.G."/>
            <person name="Park H."/>
            <person name="Plett J.M."/>
            <person name="Magnuson J."/>
            <person name="Spatafora J.W."/>
            <person name="Nagy L.G."/>
            <person name="Henrissat B."/>
            <person name="Grigoriev I.V."/>
            <person name="Yang Z.L."/>
            <person name="Xu J."/>
            <person name="Martin F.M."/>
        </authorList>
    </citation>
    <scope>NUCLEOTIDE SEQUENCE</scope>
    <source>
        <strain evidence="2">KKN 215</strain>
    </source>
</reference>